<reference evidence="1" key="1">
    <citation type="submission" date="2020-03" db="EMBL/GenBank/DDBJ databases">
        <title>The deep terrestrial virosphere.</title>
        <authorList>
            <person name="Holmfeldt K."/>
            <person name="Nilsson E."/>
            <person name="Simone D."/>
            <person name="Lopez-Fernandez M."/>
            <person name="Wu X."/>
            <person name="de Brujin I."/>
            <person name="Lundin D."/>
            <person name="Andersson A."/>
            <person name="Bertilsson S."/>
            <person name="Dopson M."/>
        </authorList>
    </citation>
    <scope>NUCLEOTIDE SEQUENCE</scope>
    <source>
        <strain evidence="1">MM415B03498</strain>
    </source>
</reference>
<evidence type="ECO:0000313" key="1">
    <source>
        <dbReference type="EMBL" id="QJA91030.1"/>
    </source>
</evidence>
<accession>A0A6M3L8M4</accession>
<sequence>MSLKDEFWEDNHKLCPWYDNYSCLGQVSYNQHVNDPRYNKCSIYYCPIFFWIVTLHEHRPNIYQKEV</sequence>
<gene>
    <name evidence="1" type="ORF">MM415B03498_0009</name>
</gene>
<proteinExistence type="predicted"/>
<dbReference type="AlphaFoldDB" id="A0A6M3L8M4"/>
<name>A0A6M3L8M4_9ZZZZ</name>
<organism evidence="1">
    <name type="scientific">viral metagenome</name>
    <dbReference type="NCBI Taxonomy" id="1070528"/>
    <lineage>
        <taxon>unclassified sequences</taxon>
        <taxon>metagenomes</taxon>
        <taxon>organismal metagenomes</taxon>
    </lineage>
</organism>
<protein>
    <submittedName>
        <fullName evidence="1">Uncharacterized protein</fullName>
    </submittedName>
</protein>
<dbReference type="EMBL" id="MT142955">
    <property type="protein sequence ID" value="QJA91030.1"/>
    <property type="molecule type" value="Genomic_DNA"/>
</dbReference>